<dbReference type="SUPFAM" id="SSF48498">
    <property type="entry name" value="Tetracyclin repressor-like, C-terminal domain"/>
    <property type="match status" value="1"/>
</dbReference>
<dbReference type="InterPro" id="IPR011075">
    <property type="entry name" value="TetR_C"/>
</dbReference>
<dbReference type="RefSeq" id="WP_149854832.1">
    <property type="nucleotide sequence ID" value="NZ_VUOB01000086.1"/>
</dbReference>
<evidence type="ECO:0000313" key="6">
    <source>
        <dbReference type="EMBL" id="KAA2250957.1"/>
    </source>
</evidence>
<dbReference type="Proteomes" id="UP000323454">
    <property type="component" value="Unassembled WGS sequence"/>
</dbReference>
<proteinExistence type="predicted"/>
<dbReference type="OrthoDB" id="326421at2"/>
<evidence type="ECO:0000256" key="3">
    <source>
        <dbReference type="ARBA" id="ARBA00023163"/>
    </source>
</evidence>
<reference evidence="6 7" key="1">
    <citation type="submission" date="2019-09" db="EMBL/GenBank/DDBJ databases">
        <title>Goodfellowia gen. nov., a new genus of the Pseudonocardineae related to Actinoalloteichus, containing Goodfellowia coeruleoviolacea gen. nov., comb. nov. gen. nov., comb. nov.</title>
        <authorList>
            <person name="Labeda D."/>
        </authorList>
    </citation>
    <scope>NUCLEOTIDE SEQUENCE [LARGE SCALE GENOMIC DNA]</scope>
    <source>
        <strain evidence="6 7">AN110305</strain>
    </source>
</reference>
<dbReference type="Gene3D" id="1.10.10.60">
    <property type="entry name" value="Homeodomain-like"/>
    <property type="match status" value="1"/>
</dbReference>
<keyword evidence="7" id="KW-1185">Reference proteome</keyword>
<keyword evidence="2 4" id="KW-0238">DNA-binding</keyword>
<dbReference type="InterPro" id="IPR001647">
    <property type="entry name" value="HTH_TetR"/>
</dbReference>
<protein>
    <submittedName>
        <fullName evidence="6">TetR/AcrR family transcriptional regulator</fullName>
    </submittedName>
</protein>
<keyword evidence="3" id="KW-0804">Transcription</keyword>
<dbReference type="GO" id="GO:0003677">
    <property type="term" value="F:DNA binding"/>
    <property type="evidence" value="ECO:0007669"/>
    <property type="project" value="UniProtKB-UniRule"/>
</dbReference>
<dbReference type="Pfam" id="PF00440">
    <property type="entry name" value="TetR_N"/>
    <property type="match status" value="1"/>
</dbReference>
<dbReference type="Pfam" id="PF16925">
    <property type="entry name" value="TetR_C_13"/>
    <property type="match status" value="1"/>
</dbReference>
<evidence type="ECO:0000259" key="5">
    <source>
        <dbReference type="PROSITE" id="PS50977"/>
    </source>
</evidence>
<dbReference type="InterPro" id="IPR009057">
    <property type="entry name" value="Homeodomain-like_sf"/>
</dbReference>
<dbReference type="Gene3D" id="1.10.357.10">
    <property type="entry name" value="Tetracycline Repressor, domain 2"/>
    <property type="match status" value="1"/>
</dbReference>
<feature type="domain" description="HTH tetR-type" evidence="5">
    <location>
        <begin position="5"/>
        <end position="65"/>
    </location>
</feature>
<organism evidence="6 7">
    <name type="scientific">Solihabitans fulvus</name>
    <dbReference type="NCBI Taxonomy" id="1892852"/>
    <lineage>
        <taxon>Bacteria</taxon>
        <taxon>Bacillati</taxon>
        <taxon>Actinomycetota</taxon>
        <taxon>Actinomycetes</taxon>
        <taxon>Pseudonocardiales</taxon>
        <taxon>Pseudonocardiaceae</taxon>
        <taxon>Solihabitans</taxon>
    </lineage>
</organism>
<dbReference type="PROSITE" id="PS50977">
    <property type="entry name" value="HTH_TETR_2"/>
    <property type="match status" value="1"/>
</dbReference>
<dbReference type="SUPFAM" id="SSF46689">
    <property type="entry name" value="Homeodomain-like"/>
    <property type="match status" value="1"/>
</dbReference>
<evidence type="ECO:0000256" key="1">
    <source>
        <dbReference type="ARBA" id="ARBA00023015"/>
    </source>
</evidence>
<sequence length="198" mass="22013">MRKGEETRQTILDEAVRIASTAGLDGLTIGSLATQTKLSKSGLFAHFRSKESLQLQVLDHAATRFLNVVALPTLAAPRGEPRVRELFERWMEWAGEILPGGCLFITAGVEFDDRPGPMRDYLVRQQRDWLETIAQVVRTAVAEGDFDPDLDAEQFAHDLYGVILAYHHTKRLLHDPAAESRAHRAFGGLLAAAREPGR</sequence>
<dbReference type="EMBL" id="VUOB01000086">
    <property type="protein sequence ID" value="KAA2250957.1"/>
    <property type="molecule type" value="Genomic_DNA"/>
</dbReference>
<feature type="DNA-binding region" description="H-T-H motif" evidence="4">
    <location>
        <begin position="28"/>
        <end position="47"/>
    </location>
</feature>
<gene>
    <name evidence="6" type="ORF">F0L68_38350</name>
</gene>
<evidence type="ECO:0000256" key="4">
    <source>
        <dbReference type="PROSITE-ProRule" id="PRU00335"/>
    </source>
</evidence>
<reference evidence="6 7" key="2">
    <citation type="submission" date="2019-09" db="EMBL/GenBank/DDBJ databases">
        <authorList>
            <person name="Jin C."/>
        </authorList>
    </citation>
    <scope>NUCLEOTIDE SEQUENCE [LARGE SCALE GENOMIC DNA]</scope>
    <source>
        <strain evidence="6 7">AN110305</strain>
    </source>
</reference>
<name>A0A5B2WLQ2_9PSEU</name>
<comment type="caution">
    <text evidence="6">The sequence shown here is derived from an EMBL/GenBank/DDBJ whole genome shotgun (WGS) entry which is preliminary data.</text>
</comment>
<dbReference type="PANTHER" id="PTHR47506">
    <property type="entry name" value="TRANSCRIPTIONAL REGULATORY PROTEIN"/>
    <property type="match status" value="1"/>
</dbReference>
<dbReference type="PANTHER" id="PTHR47506:SF6">
    <property type="entry name" value="HTH-TYPE TRANSCRIPTIONAL REPRESSOR NEMR"/>
    <property type="match status" value="1"/>
</dbReference>
<accession>A0A5B2WLQ2</accession>
<dbReference type="InterPro" id="IPR036271">
    <property type="entry name" value="Tet_transcr_reg_TetR-rel_C_sf"/>
</dbReference>
<evidence type="ECO:0000313" key="7">
    <source>
        <dbReference type="Proteomes" id="UP000323454"/>
    </source>
</evidence>
<evidence type="ECO:0000256" key="2">
    <source>
        <dbReference type="ARBA" id="ARBA00023125"/>
    </source>
</evidence>
<keyword evidence="1" id="KW-0805">Transcription regulation</keyword>
<dbReference type="AlphaFoldDB" id="A0A5B2WLQ2"/>